<feature type="repeat" description="ANK" evidence="3">
    <location>
        <begin position="268"/>
        <end position="296"/>
    </location>
</feature>
<feature type="repeat" description="ANK" evidence="3">
    <location>
        <begin position="194"/>
        <end position="230"/>
    </location>
</feature>
<proteinExistence type="predicted"/>
<dbReference type="PANTHER" id="PTHR24180">
    <property type="entry name" value="CYCLIN-DEPENDENT KINASE INHIBITOR 2C-RELATED"/>
    <property type="match status" value="1"/>
</dbReference>
<dbReference type="Pfam" id="PF12796">
    <property type="entry name" value="Ank_2"/>
    <property type="match status" value="1"/>
</dbReference>
<gene>
    <name evidence="4" type="ORF">BABL1_gene_534</name>
</gene>
<dbReference type="OrthoDB" id="671583at2"/>
<dbReference type="KEGG" id="dpb:BABL1_gene_534"/>
<reference evidence="4 5" key="1">
    <citation type="journal article" date="2015" name="Biol. Direct">
        <title>Babela massiliensis, a representative of a widespread bacterial phylum with unusual adaptations to parasitism in amoebae.</title>
        <authorList>
            <person name="Pagnier I."/>
            <person name="Yutin N."/>
            <person name="Croce O."/>
            <person name="Makarova K.S."/>
            <person name="Wolf Y.I."/>
            <person name="Benamar S."/>
            <person name="Raoult D."/>
            <person name="Koonin E.V."/>
            <person name="La Scola B."/>
        </authorList>
    </citation>
    <scope>NUCLEOTIDE SEQUENCE [LARGE SCALE GENOMIC DNA]</scope>
    <source>
        <strain evidence="5">BABL1</strain>
    </source>
</reference>
<dbReference type="AlphaFoldDB" id="V6DG16"/>
<dbReference type="HOGENOM" id="CLU_000134_57_0_7"/>
<dbReference type="Gene3D" id="1.25.40.20">
    <property type="entry name" value="Ankyrin repeat-containing domain"/>
    <property type="match status" value="1"/>
</dbReference>
<keyword evidence="5" id="KW-1185">Reference proteome</keyword>
<dbReference type="eggNOG" id="COG0666">
    <property type="taxonomic scope" value="Bacteria"/>
</dbReference>
<dbReference type="STRING" id="673862.BABL1_gene_534"/>
<dbReference type="InterPro" id="IPR002110">
    <property type="entry name" value="Ankyrin_rpt"/>
</dbReference>
<dbReference type="PANTHER" id="PTHR24180:SF45">
    <property type="entry name" value="POLY [ADP-RIBOSE] POLYMERASE TANKYRASE"/>
    <property type="match status" value="1"/>
</dbReference>
<dbReference type="PROSITE" id="PS50088">
    <property type="entry name" value="ANK_REPEAT"/>
    <property type="match status" value="2"/>
</dbReference>
<dbReference type="EMBL" id="HG793133">
    <property type="protein sequence ID" value="CDK30484.1"/>
    <property type="molecule type" value="Genomic_DNA"/>
</dbReference>
<evidence type="ECO:0000256" key="2">
    <source>
        <dbReference type="ARBA" id="ARBA00023043"/>
    </source>
</evidence>
<evidence type="ECO:0000313" key="4">
    <source>
        <dbReference type="EMBL" id="CDK30484.1"/>
    </source>
</evidence>
<evidence type="ECO:0000256" key="3">
    <source>
        <dbReference type="PROSITE-ProRule" id="PRU00023"/>
    </source>
</evidence>
<dbReference type="PATRIC" id="fig|673862.3.peg.371"/>
<dbReference type="PROSITE" id="PS50297">
    <property type="entry name" value="ANK_REP_REGION"/>
    <property type="match status" value="1"/>
</dbReference>
<dbReference type="RefSeq" id="WP_023791680.1">
    <property type="nucleotide sequence ID" value="NC_023003.1"/>
</dbReference>
<accession>V6DG16</accession>
<dbReference type="SUPFAM" id="SSF48403">
    <property type="entry name" value="Ankyrin repeat"/>
    <property type="match status" value="1"/>
</dbReference>
<sequence length="338" mass="38962">MSKIIIFILISIFSNINFYSLSMSESMPEDLILPVEIKLYILKINIKAIMDENDIFEAFEELSKFLKTTFILDSVFRSLKNDLILFTKGYAKNRFAHDIVNNDDKDLNILNLKFKSVLEDQPSESEIDIAEHYTQCEKEAAKLIIAGVDFKNVMIKYNCNYMFLLTFIVRSRHFINLINLMVAYGLDIDQKDITGHTALMDVFCYDTYVHKEHIIKLLLSKGADINFQDNARGWNILMWLIINTESIDKKTLKKLLSYGLNINAKDNYGSTALHWAVQYNQVATVRLLLDYNADENDIFGLSAREIALAKGYTNIVKLIDKKSSKKNKCKKIKNCLLS</sequence>
<dbReference type="InterPro" id="IPR051637">
    <property type="entry name" value="Ank_repeat_dom-contain_49"/>
</dbReference>
<dbReference type="Proteomes" id="UP000018769">
    <property type="component" value="Chromosome I"/>
</dbReference>
<keyword evidence="1" id="KW-0677">Repeat</keyword>
<evidence type="ECO:0000256" key="1">
    <source>
        <dbReference type="ARBA" id="ARBA00022737"/>
    </source>
</evidence>
<protein>
    <submittedName>
        <fullName evidence="4">Ankyrin repeats containing protein</fullName>
    </submittedName>
</protein>
<evidence type="ECO:0000313" key="5">
    <source>
        <dbReference type="Proteomes" id="UP000018769"/>
    </source>
</evidence>
<organism evidence="4 5">
    <name type="scientific">Candidatus Babela massiliensis</name>
    <dbReference type="NCBI Taxonomy" id="673862"/>
    <lineage>
        <taxon>Bacteria</taxon>
        <taxon>Candidatus Babelota</taxon>
        <taxon>Candidatus Babeliae</taxon>
        <taxon>Candidatus Babeliales</taxon>
        <taxon>Candidatus Babeliaceae</taxon>
        <taxon>Candidatus Babela</taxon>
    </lineage>
</organism>
<dbReference type="InterPro" id="IPR036770">
    <property type="entry name" value="Ankyrin_rpt-contain_sf"/>
</dbReference>
<keyword evidence="2 3" id="KW-0040">ANK repeat</keyword>
<name>V6DG16_9BACT</name>
<dbReference type="SMART" id="SM00248">
    <property type="entry name" value="ANK"/>
    <property type="match status" value="4"/>
</dbReference>